<name>A0A8J2PL95_9HEXA</name>
<gene>
    <name evidence="2" type="ORF">AFUS01_LOCUS37672</name>
</gene>
<comment type="caution">
    <text evidence="2">The sequence shown here is derived from an EMBL/GenBank/DDBJ whole genome shotgun (WGS) entry which is preliminary data.</text>
</comment>
<evidence type="ECO:0000256" key="1">
    <source>
        <dbReference type="SAM" id="MobiDB-lite"/>
    </source>
</evidence>
<dbReference type="Proteomes" id="UP000708208">
    <property type="component" value="Unassembled WGS sequence"/>
</dbReference>
<organism evidence="2 3">
    <name type="scientific">Allacma fusca</name>
    <dbReference type="NCBI Taxonomy" id="39272"/>
    <lineage>
        <taxon>Eukaryota</taxon>
        <taxon>Metazoa</taxon>
        <taxon>Ecdysozoa</taxon>
        <taxon>Arthropoda</taxon>
        <taxon>Hexapoda</taxon>
        <taxon>Collembola</taxon>
        <taxon>Symphypleona</taxon>
        <taxon>Sminthuridae</taxon>
        <taxon>Allacma</taxon>
    </lineage>
</organism>
<evidence type="ECO:0000313" key="2">
    <source>
        <dbReference type="EMBL" id="CAG7827699.1"/>
    </source>
</evidence>
<proteinExistence type="predicted"/>
<sequence>MQNISSDFVPLPGSSVLKMPQPQTEKPKSLWREVQEELIQSVCMLICVECCVVDCVAVTIAAQRRLKKKPYIVMYKVLDTMSLRSPFPNT</sequence>
<dbReference type="EMBL" id="CAJVCH010544586">
    <property type="protein sequence ID" value="CAG7827699.1"/>
    <property type="molecule type" value="Genomic_DNA"/>
</dbReference>
<accession>A0A8J2PL95</accession>
<feature type="region of interest" description="Disordered" evidence="1">
    <location>
        <begin position="1"/>
        <end position="26"/>
    </location>
</feature>
<keyword evidence="3" id="KW-1185">Reference proteome</keyword>
<reference evidence="2" key="1">
    <citation type="submission" date="2021-06" db="EMBL/GenBank/DDBJ databases">
        <authorList>
            <person name="Hodson N. C."/>
            <person name="Mongue J. A."/>
            <person name="Jaron S. K."/>
        </authorList>
    </citation>
    <scope>NUCLEOTIDE SEQUENCE</scope>
</reference>
<dbReference type="AlphaFoldDB" id="A0A8J2PL95"/>
<protein>
    <submittedName>
        <fullName evidence="2">Uncharacterized protein</fullName>
    </submittedName>
</protein>
<evidence type="ECO:0000313" key="3">
    <source>
        <dbReference type="Proteomes" id="UP000708208"/>
    </source>
</evidence>